<evidence type="ECO:0000256" key="9">
    <source>
        <dbReference type="HAMAP-Rule" id="MF_01471"/>
    </source>
</evidence>
<feature type="binding site" evidence="9">
    <location>
        <position position="18"/>
    </location>
    <ligand>
        <name>Mg(2+)</name>
        <dbReference type="ChEBI" id="CHEBI:18420"/>
        <note>catalytic</note>
    </ligand>
</feature>
<keyword evidence="11" id="KW-1185">Reference proteome</keyword>
<dbReference type="GO" id="GO:0043571">
    <property type="term" value="P:maintenance of CRISPR repeat elements"/>
    <property type="evidence" value="ECO:0007669"/>
    <property type="project" value="UniProtKB-UniRule"/>
</dbReference>
<protein>
    <recommendedName>
        <fullName evidence="9">CRISPR-associated endoribonuclease Cas2</fullName>
        <ecNumber evidence="9">3.1.-.-</ecNumber>
    </recommendedName>
</protein>
<keyword evidence="4 9" id="KW-0479">Metal-binding</keyword>
<dbReference type="Pfam" id="PF09827">
    <property type="entry name" value="CRISPR_Cas2"/>
    <property type="match status" value="1"/>
</dbReference>
<dbReference type="OrthoDB" id="9791737at2"/>
<keyword evidence="8 9" id="KW-0051">Antiviral defense</keyword>
<evidence type="ECO:0000256" key="3">
    <source>
        <dbReference type="ARBA" id="ARBA00022722"/>
    </source>
</evidence>
<dbReference type="InterPro" id="IPR019199">
    <property type="entry name" value="Virulence_VapD/CRISPR_Cas2"/>
</dbReference>
<comment type="similarity">
    <text evidence="2 9">Belongs to the CRISPR-associated endoribonuclease Cas2 protein family.</text>
</comment>
<dbReference type="EC" id="3.1.-.-" evidence="9"/>
<comment type="cofactor">
    <cofactor evidence="1 9">
        <name>Mg(2+)</name>
        <dbReference type="ChEBI" id="CHEBI:18420"/>
    </cofactor>
</comment>
<gene>
    <name evidence="9 10" type="primary">cas2</name>
    <name evidence="10" type="ORF">JCM31826_16600</name>
</gene>
<comment type="function">
    <text evidence="9">CRISPR (clustered regularly interspaced short palindromic repeat), is an adaptive immune system that provides protection against mobile genetic elements (viruses, transposable elements and conjugative plasmids). CRISPR clusters contain sequences complementary to antecedent mobile elements and target invading nucleic acids. CRISPR clusters are transcribed and processed into CRISPR RNA (crRNA). Functions as a ssRNA-specific endoribonuclease. Involved in the integration of spacer DNA into the CRISPR cassette.</text>
</comment>
<dbReference type="AlphaFoldDB" id="A0A401XMG6"/>
<dbReference type="GO" id="GO:0016787">
    <property type="term" value="F:hydrolase activity"/>
    <property type="evidence" value="ECO:0007669"/>
    <property type="project" value="UniProtKB-KW"/>
</dbReference>
<evidence type="ECO:0000313" key="11">
    <source>
        <dbReference type="Proteomes" id="UP000286715"/>
    </source>
</evidence>
<accession>A0A401XMG6</accession>
<reference evidence="10 11" key="1">
    <citation type="submission" date="2018-11" db="EMBL/GenBank/DDBJ databases">
        <title>Schleiferia aggregans sp. nov., a moderately thermophilic heterotrophic bacterium isolated from microbial mats at a terrestrial hot spring.</title>
        <authorList>
            <person name="Iino T."/>
            <person name="Ohkuma M."/>
            <person name="Haruta S."/>
        </authorList>
    </citation>
    <scope>NUCLEOTIDE SEQUENCE [LARGE SCALE GENOMIC DNA]</scope>
    <source>
        <strain evidence="10 11">LA</strain>
    </source>
</reference>
<dbReference type="InterPro" id="IPR021127">
    <property type="entry name" value="CRISPR_associated_Cas2"/>
</dbReference>
<dbReference type="HAMAP" id="MF_01471">
    <property type="entry name" value="Cas2"/>
    <property type="match status" value="1"/>
</dbReference>
<keyword evidence="3 9" id="KW-0540">Nuclease</keyword>
<evidence type="ECO:0000256" key="4">
    <source>
        <dbReference type="ARBA" id="ARBA00022723"/>
    </source>
</evidence>
<organism evidence="10 11">
    <name type="scientific">Thermaurantimonas aggregans</name>
    <dbReference type="NCBI Taxonomy" id="2173829"/>
    <lineage>
        <taxon>Bacteria</taxon>
        <taxon>Pseudomonadati</taxon>
        <taxon>Bacteroidota</taxon>
        <taxon>Flavobacteriia</taxon>
        <taxon>Flavobacteriales</taxon>
        <taxon>Schleiferiaceae</taxon>
        <taxon>Thermaurantimonas</taxon>
    </lineage>
</organism>
<keyword evidence="7 9" id="KW-0460">Magnesium</keyword>
<evidence type="ECO:0000256" key="7">
    <source>
        <dbReference type="ARBA" id="ARBA00022842"/>
    </source>
</evidence>
<dbReference type="RefSeq" id="WP_124398241.1">
    <property type="nucleotide sequence ID" value="NZ_BHZE01000017.1"/>
</dbReference>
<dbReference type="GO" id="GO:0046872">
    <property type="term" value="F:metal ion binding"/>
    <property type="evidence" value="ECO:0007669"/>
    <property type="project" value="UniProtKB-UniRule"/>
</dbReference>
<evidence type="ECO:0000256" key="2">
    <source>
        <dbReference type="ARBA" id="ARBA00009959"/>
    </source>
</evidence>
<dbReference type="Proteomes" id="UP000286715">
    <property type="component" value="Unassembled WGS sequence"/>
</dbReference>
<evidence type="ECO:0000256" key="8">
    <source>
        <dbReference type="ARBA" id="ARBA00023118"/>
    </source>
</evidence>
<evidence type="ECO:0000256" key="5">
    <source>
        <dbReference type="ARBA" id="ARBA00022759"/>
    </source>
</evidence>
<dbReference type="SUPFAM" id="SSF143430">
    <property type="entry name" value="TTP0101/SSO1404-like"/>
    <property type="match status" value="1"/>
</dbReference>
<comment type="subunit">
    <text evidence="9">Homodimer, forms a heterotetramer with a Cas1 homodimer.</text>
</comment>
<dbReference type="Gene3D" id="3.30.70.240">
    <property type="match status" value="1"/>
</dbReference>
<keyword evidence="5 9" id="KW-0255">Endonuclease</keyword>
<dbReference type="GO" id="GO:0051607">
    <property type="term" value="P:defense response to virus"/>
    <property type="evidence" value="ECO:0007669"/>
    <property type="project" value="UniProtKB-UniRule"/>
</dbReference>
<dbReference type="EMBL" id="BHZE01000017">
    <property type="protein sequence ID" value="GCD78178.1"/>
    <property type="molecule type" value="Genomic_DNA"/>
</dbReference>
<keyword evidence="6 9" id="KW-0378">Hydrolase</keyword>
<name>A0A401XMG6_9FLAO</name>
<evidence type="ECO:0000256" key="6">
    <source>
        <dbReference type="ARBA" id="ARBA00022801"/>
    </source>
</evidence>
<evidence type="ECO:0000256" key="1">
    <source>
        <dbReference type="ARBA" id="ARBA00001946"/>
    </source>
</evidence>
<dbReference type="GO" id="GO:0004521">
    <property type="term" value="F:RNA endonuclease activity"/>
    <property type="evidence" value="ECO:0007669"/>
    <property type="project" value="InterPro"/>
</dbReference>
<proteinExistence type="inferred from homology"/>
<sequence>MNTRLNAYRVMWLFVYFDLPTNTKADRKAYSLFRKELLKDGFMMIQYSIYARHCASRENLEVHKKRVKNILPEKGNIILFEITDKQFGMMEFLLGQKKAEKNPGQRVVQLQLELF</sequence>
<evidence type="ECO:0000313" key="10">
    <source>
        <dbReference type="EMBL" id="GCD78178.1"/>
    </source>
</evidence>
<dbReference type="NCBIfam" id="TIGR01573">
    <property type="entry name" value="cas2"/>
    <property type="match status" value="1"/>
</dbReference>
<comment type="caution">
    <text evidence="10">The sequence shown here is derived from an EMBL/GenBank/DDBJ whole genome shotgun (WGS) entry which is preliminary data.</text>
</comment>